<keyword evidence="1" id="KW-1185">Reference proteome</keyword>
<organism evidence="1 2">
    <name type="scientific">Romanomermis culicivorax</name>
    <name type="common">Nematode worm</name>
    <dbReference type="NCBI Taxonomy" id="13658"/>
    <lineage>
        <taxon>Eukaryota</taxon>
        <taxon>Metazoa</taxon>
        <taxon>Ecdysozoa</taxon>
        <taxon>Nematoda</taxon>
        <taxon>Enoplea</taxon>
        <taxon>Dorylaimia</taxon>
        <taxon>Mermithida</taxon>
        <taxon>Mermithoidea</taxon>
        <taxon>Mermithidae</taxon>
        <taxon>Romanomermis</taxon>
    </lineage>
</organism>
<accession>A0A915L474</accession>
<reference evidence="2" key="1">
    <citation type="submission" date="2022-11" db="UniProtKB">
        <authorList>
            <consortium name="WormBaseParasite"/>
        </authorList>
    </citation>
    <scope>IDENTIFICATION</scope>
</reference>
<protein>
    <submittedName>
        <fullName evidence="2">Uncharacterized protein</fullName>
    </submittedName>
</protein>
<sequence length="87" mass="9853">MLAECGFHGDYNWAVGVNDSPVGNFDFATYRELNIERDGCEFVLEGHLIVIRGQWEHQEILCVFVPRHILNLSGENVQTPTAPETVH</sequence>
<evidence type="ECO:0000313" key="2">
    <source>
        <dbReference type="WBParaSite" id="nRc.2.0.1.t45307-RA"/>
    </source>
</evidence>
<name>A0A915L474_ROMCU</name>
<dbReference type="Proteomes" id="UP000887565">
    <property type="component" value="Unplaced"/>
</dbReference>
<dbReference type="AlphaFoldDB" id="A0A915L474"/>
<evidence type="ECO:0000313" key="1">
    <source>
        <dbReference type="Proteomes" id="UP000887565"/>
    </source>
</evidence>
<proteinExistence type="predicted"/>
<dbReference type="WBParaSite" id="nRc.2.0.1.t45307-RA">
    <property type="protein sequence ID" value="nRc.2.0.1.t45307-RA"/>
    <property type="gene ID" value="nRc.2.0.1.g45307"/>
</dbReference>